<sequence>MTEELSSGNTIVEKLRSGGIRNIRVGEALLCLFALALSGFSLYTGFTGLLESWLHRMIHLVCILMIAFLTDLNMPQAGKVKKVISAIFIILVAVIALYSFLDYEHIILRMGRPNHGDIVIGILLVLVTLMASKRKLGWAVTIIAVCFLFYAFFGYLFPSSLYHRGMSISRFVDFIYNQTKGILGIPIKVAAEYVIMFILFAAFLNKSGAGNFFIDLAFGLTGKMWGGPAKAAVVASAMMATINGSGVGNAVATGSITIPLMKRVGYKPHFAAAIEAAASNGGMITPPIMASVAFLIAEFTNTPYSKIMLVGIFPAFLYFSAVLAMVHFEAKRLGLGPMRDEDIPSKREVLKKGWYYLLPIIVLAAMLIMGYSPMLAASVGIVAMVLLSFIRKETRMGIWDILAAMEEGAKNTVMVSVACAVAGIVVGVITGTGLGIKFSSMILAVSRNNLFIVLVLTMISSIILGMGMTAAAVYVIVSALTVPALLDMGVAVLPAHFFVYYYGIASALTPPVALAAYGAAGIAGADHNKTALTACRLAIVAFLVPFAFVYNPALMAIGTPLSIVLSVGSAFLGVLFLSAGFSRFLFMKLDRIAQILLLVGGLGLLSHLILVNVISLAVCLFIAAYLFRKSKRKEAVAA</sequence>
<feature type="transmembrane region" description="Helical" evidence="1">
    <location>
        <begin position="25"/>
        <end position="46"/>
    </location>
</feature>
<dbReference type="STRING" id="573413.Spirs_1523"/>
<keyword evidence="1" id="KW-1133">Transmembrane helix</keyword>
<feature type="transmembrane region" description="Helical" evidence="1">
    <location>
        <begin position="563"/>
        <end position="586"/>
    </location>
</feature>
<feature type="transmembrane region" description="Helical" evidence="1">
    <location>
        <begin position="450"/>
        <end position="477"/>
    </location>
</feature>
<feature type="transmembrane region" description="Helical" evidence="1">
    <location>
        <begin position="270"/>
        <end position="295"/>
    </location>
</feature>
<feature type="transmembrane region" description="Helical" evidence="1">
    <location>
        <begin position="508"/>
        <end position="525"/>
    </location>
</feature>
<feature type="transmembrane region" description="Helical" evidence="1">
    <location>
        <begin position="307"/>
        <end position="328"/>
    </location>
</feature>
<feature type="transmembrane region" description="Helical" evidence="1">
    <location>
        <begin position="349"/>
        <end position="368"/>
    </location>
</feature>
<evidence type="ECO:0000313" key="3">
    <source>
        <dbReference type="EMBL" id="ADK80650.1"/>
    </source>
</evidence>
<feature type="transmembrane region" description="Helical" evidence="1">
    <location>
        <begin position="83"/>
        <end position="101"/>
    </location>
</feature>
<reference evidence="3 4" key="1">
    <citation type="journal article" date="2010" name="Stand. Genomic Sci.">
        <title>Complete genome sequence of Spirochaeta smaragdinae type strain (SEBR 4228).</title>
        <authorList>
            <person name="Mavromatis K."/>
            <person name="Yasawong M."/>
            <person name="Chertkov O."/>
            <person name="Lapidus A."/>
            <person name="Lucas S."/>
            <person name="Nolan M."/>
            <person name="Del Rio T.G."/>
            <person name="Tice H."/>
            <person name="Cheng J.F."/>
            <person name="Pitluck S."/>
            <person name="Liolios K."/>
            <person name="Ivanova N."/>
            <person name="Tapia R."/>
            <person name="Han C."/>
            <person name="Bruce D."/>
            <person name="Goodwin L."/>
            <person name="Pati A."/>
            <person name="Chen A."/>
            <person name="Palaniappan K."/>
            <person name="Land M."/>
            <person name="Hauser L."/>
            <person name="Chang Y.J."/>
            <person name="Jeffries C.D."/>
            <person name="Detter J.C."/>
            <person name="Rohde M."/>
            <person name="Brambilla E."/>
            <person name="Spring S."/>
            <person name="Goker M."/>
            <person name="Sikorski J."/>
            <person name="Woyke T."/>
            <person name="Bristow J."/>
            <person name="Eisen J.A."/>
            <person name="Markowitz V."/>
            <person name="Hugenholtz P."/>
            <person name="Klenk H.P."/>
            <person name="Kyrpides N.C."/>
        </authorList>
    </citation>
    <scope>NUCLEOTIDE SEQUENCE [LARGE SCALE GENOMIC DNA]</scope>
    <source>
        <strain evidence="4">DSM 11293 / JCM 15392 / SEBR 4228</strain>
    </source>
</reference>
<dbReference type="RefSeq" id="WP_013254114.1">
    <property type="nucleotide sequence ID" value="NC_014364.1"/>
</dbReference>
<proteinExistence type="predicted"/>
<keyword evidence="4" id="KW-1185">Reference proteome</keyword>
<dbReference type="OrthoDB" id="9759894at2"/>
<dbReference type="Proteomes" id="UP000002318">
    <property type="component" value="Chromosome"/>
</dbReference>
<feature type="transmembrane region" description="Helical" evidence="1">
    <location>
        <begin position="138"/>
        <end position="162"/>
    </location>
</feature>
<organism evidence="3 4">
    <name type="scientific">Sediminispirochaeta smaragdinae (strain DSM 11293 / JCM 15392 / SEBR 4228)</name>
    <name type="common">Spirochaeta smaragdinae</name>
    <dbReference type="NCBI Taxonomy" id="573413"/>
    <lineage>
        <taxon>Bacteria</taxon>
        <taxon>Pseudomonadati</taxon>
        <taxon>Spirochaetota</taxon>
        <taxon>Spirochaetia</taxon>
        <taxon>Spirochaetales</taxon>
        <taxon>Spirochaetaceae</taxon>
        <taxon>Sediminispirochaeta</taxon>
    </lineage>
</organism>
<feature type="transmembrane region" description="Helical" evidence="1">
    <location>
        <begin position="411"/>
        <end position="430"/>
    </location>
</feature>
<protein>
    <submittedName>
        <fullName evidence="3">TRAP transporter, 4TM/12TM fusion protein</fullName>
    </submittedName>
</protein>
<name>E1R5N5_SEDSS</name>
<feature type="transmembrane region" description="Helical" evidence="1">
    <location>
        <begin position="595"/>
        <end position="627"/>
    </location>
</feature>
<dbReference type="NCBIfam" id="TIGR02123">
    <property type="entry name" value="TRAP_fused"/>
    <property type="match status" value="1"/>
</dbReference>
<dbReference type="PANTHER" id="PTHR43849">
    <property type="entry name" value="BLL3936 PROTEIN"/>
    <property type="match status" value="1"/>
</dbReference>
<feature type="domain" description="TRAP C4-dicarboxylate transport system permease DctM subunit" evidence="2">
    <location>
        <begin position="124"/>
        <end position="558"/>
    </location>
</feature>
<accession>E1R5N5</accession>
<dbReference type="EMBL" id="CP002116">
    <property type="protein sequence ID" value="ADK80650.1"/>
    <property type="molecule type" value="Genomic_DNA"/>
</dbReference>
<dbReference type="HOGENOM" id="CLU_007041_3_1_12"/>
<dbReference type="InterPro" id="IPR010656">
    <property type="entry name" value="DctM"/>
</dbReference>
<feature type="transmembrane region" description="Helical" evidence="1">
    <location>
        <begin position="537"/>
        <end position="557"/>
    </location>
</feature>
<dbReference type="AlphaFoldDB" id="E1R5N5"/>
<evidence type="ECO:0000313" key="4">
    <source>
        <dbReference type="Proteomes" id="UP000002318"/>
    </source>
</evidence>
<feature type="transmembrane region" description="Helical" evidence="1">
    <location>
        <begin position="52"/>
        <end position="71"/>
    </location>
</feature>
<evidence type="ECO:0000256" key="1">
    <source>
        <dbReference type="SAM" id="Phobius"/>
    </source>
</evidence>
<gene>
    <name evidence="3" type="ordered locus">Spirs_1523</name>
</gene>
<dbReference type="InterPro" id="IPR011853">
    <property type="entry name" value="TRAP_DctM-Dct_fused"/>
</dbReference>
<evidence type="ECO:0000259" key="2">
    <source>
        <dbReference type="Pfam" id="PF06808"/>
    </source>
</evidence>
<feature type="transmembrane region" description="Helical" evidence="1">
    <location>
        <begin position="113"/>
        <end position="131"/>
    </location>
</feature>
<dbReference type="PANTHER" id="PTHR43849:SF2">
    <property type="entry name" value="BLL3936 PROTEIN"/>
    <property type="match status" value="1"/>
</dbReference>
<dbReference type="KEGG" id="ssm:Spirs_1523"/>
<feature type="transmembrane region" description="Helical" evidence="1">
    <location>
        <begin position="182"/>
        <end position="204"/>
    </location>
</feature>
<keyword evidence="1" id="KW-0472">Membrane</keyword>
<dbReference type="Pfam" id="PF06808">
    <property type="entry name" value="DctM"/>
    <property type="match status" value="1"/>
</dbReference>
<dbReference type="eggNOG" id="COG4666">
    <property type="taxonomic scope" value="Bacteria"/>
</dbReference>
<keyword evidence="1" id="KW-0812">Transmembrane</keyword>